<dbReference type="Gene3D" id="1.10.10.1400">
    <property type="entry name" value="Terminase, small subunit, N-terminal DNA-binding domain, HTH motif"/>
    <property type="match status" value="1"/>
</dbReference>
<dbReference type="Proteomes" id="UP000023785">
    <property type="component" value="Unassembled WGS sequence"/>
</dbReference>
<comment type="caution">
    <text evidence="3">The sequence shown here is derived from an EMBL/GenBank/DDBJ whole genome shotgun (WGS) entry which is preliminary data.</text>
</comment>
<dbReference type="GO" id="GO:0051276">
    <property type="term" value="P:chromosome organization"/>
    <property type="evidence" value="ECO:0007669"/>
    <property type="project" value="InterPro"/>
</dbReference>
<organism evidence="3 4">
    <name type="scientific">Acinetobacter nectaris CIP 110549</name>
    <dbReference type="NCBI Taxonomy" id="1392540"/>
    <lineage>
        <taxon>Bacteria</taxon>
        <taxon>Pseudomonadati</taxon>
        <taxon>Pseudomonadota</taxon>
        <taxon>Gammaproteobacteria</taxon>
        <taxon>Moraxellales</taxon>
        <taxon>Moraxellaceae</taxon>
        <taxon>Acinetobacter</taxon>
    </lineage>
</organism>
<evidence type="ECO:0000313" key="4">
    <source>
        <dbReference type="Proteomes" id="UP000023785"/>
    </source>
</evidence>
<dbReference type="InterPro" id="IPR005335">
    <property type="entry name" value="Terminase_ssu"/>
</dbReference>
<dbReference type="PANTHER" id="PTHR41328:SF2">
    <property type="entry name" value="TERMINASE SMALL SUBUNIT"/>
    <property type="match status" value="1"/>
</dbReference>
<dbReference type="HOGENOM" id="CLU_064914_2_0_6"/>
<evidence type="ECO:0008006" key="5">
    <source>
        <dbReference type="Google" id="ProtNLM"/>
    </source>
</evidence>
<dbReference type="InterPro" id="IPR038713">
    <property type="entry name" value="Terminase_Gp1_N_sf"/>
</dbReference>
<dbReference type="PANTHER" id="PTHR41328">
    <property type="entry name" value="TERMINASE SMALL SUBUNIT-RELATED"/>
    <property type="match status" value="1"/>
</dbReference>
<reference evidence="3 4" key="1">
    <citation type="submission" date="2013-10" db="EMBL/GenBank/DDBJ databases">
        <title>The Genome Sequence of Acinetobacter nectaris CIP 110549.</title>
        <authorList>
            <consortium name="The Broad Institute Genomics Platform"/>
            <consortium name="The Broad Institute Genome Sequencing Center for Infectious Disease"/>
            <person name="Cerqueira G."/>
            <person name="Feldgarden M."/>
            <person name="Courvalin P."/>
            <person name="Grillot-Courvalin C."/>
            <person name="Clermont D."/>
            <person name="Rocha E."/>
            <person name="Yoon E.-J."/>
            <person name="Nemec A."/>
            <person name="Young S.K."/>
            <person name="Zeng Q."/>
            <person name="Gargeya S."/>
            <person name="Fitzgerald M."/>
            <person name="Abouelleil A."/>
            <person name="Alvarado L."/>
            <person name="Berlin A.M."/>
            <person name="Chapman S.B."/>
            <person name="Gainer-Dewar J."/>
            <person name="Goldberg J."/>
            <person name="Gnerre S."/>
            <person name="Griggs A."/>
            <person name="Gujja S."/>
            <person name="Hansen M."/>
            <person name="Howarth C."/>
            <person name="Imamovic A."/>
            <person name="Ireland A."/>
            <person name="Larimer J."/>
            <person name="McCowan C."/>
            <person name="Murphy C."/>
            <person name="Pearson M."/>
            <person name="Poon T.W."/>
            <person name="Priest M."/>
            <person name="Roberts A."/>
            <person name="Saif S."/>
            <person name="Shea T."/>
            <person name="Sykes S."/>
            <person name="Wortman J."/>
            <person name="Nusbaum C."/>
            <person name="Birren B."/>
        </authorList>
    </citation>
    <scope>NUCLEOTIDE SEQUENCE [LARGE SCALE GENOMIC DNA]</scope>
    <source>
        <strain evidence="3 4">CIP 110549</strain>
    </source>
</reference>
<proteinExistence type="predicted"/>
<dbReference type="EMBL" id="AYER01000003">
    <property type="protein sequence ID" value="ESK40268.1"/>
    <property type="molecule type" value="Genomic_DNA"/>
</dbReference>
<dbReference type="AlphaFoldDB" id="V2TCE3"/>
<dbReference type="RefSeq" id="WP_023272309.1">
    <property type="nucleotide sequence ID" value="NZ_KI530712.1"/>
</dbReference>
<dbReference type="Pfam" id="PF03592">
    <property type="entry name" value="Terminase_2"/>
    <property type="match status" value="1"/>
</dbReference>
<evidence type="ECO:0000313" key="3">
    <source>
        <dbReference type="EMBL" id="ESK40268.1"/>
    </source>
</evidence>
<dbReference type="eggNOG" id="COG3728">
    <property type="taxonomic scope" value="Bacteria"/>
</dbReference>
<dbReference type="OrthoDB" id="8227562at2"/>
<protein>
    <recommendedName>
        <fullName evidence="5">Terminase small subunit</fullName>
    </recommendedName>
</protein>
<dbReference type="InterPro" id="IPR052404">
    <property type="entry name" value="SPP1-like_terminase"/>
</dbReference>
<keyword evidence="2" id="KW-0231">Viral genome packaging</keyword>
<accession>V2TCE3</accession>
<dbReference type="PATRIC" id="fig|1392540.3.peg.696"/>
<sequence>MTDATQGAEQLKNERHELFCQEYLKDLNISQAAVRAGFSERSAKQHGFDVYNREEVQERIQYLNGHRLNRVQVDADYVLQRLVEIDQMDALDIMDDSGKLLPLSEWPKIWRQYISNFESIELSDVNGAVKKIKWPDKVKNLELLGKHIAVGAFKDRLEHTGKDGGPIEHSVEAKPKLTPEELSKLTAQELSRLAINGEI</sequence>
<keyword evidence="1" id="KW-1188">Viral release from host cell</keyword>
<evidence type="ECO:0000256" key="1">
    <source>
        <dbReference type="ARBA" id="ARBA00022612"/>
    </source>
</evidence>
<dbReference type="STRING" id="1392540.P256_00715"/>
<keyword evidence="4" id="KW-1185">Reference proteome</keyword>
<gene>
    <name evidence="3" type="ORF">P256_00715</name>
</gene>
<evidence type="ECO:0000256" key="2">
    <source>
        <dbReference type="ARBA" id="ARBA00023219"/>
    </source>
</evidence>
<name>V2TCE3_9GAMM</name>